<dbReference type="InterPro" id="IPR000700">
    <property type="entry name" value="PAS-assoc_C"/>
</dbReference>
<dbReference type="PRINTS" id="PR00344">
    <property type="entry name" value="BCTRLSENSOR"/>
</dbReference>
<feature type="domain" description="PAS" evidence="9">
    <location>
        <begin position="464"/>
        <end position="520"/>
    </location>
</feature>
<dbReference type="InterPro" id="IPR000014">
    <property type="entry name" value="PAS"/>
</dbReference>
<dbReference type="EC" id="2.7.13.3" evidence="2"/>
<dbReference type="SUPFAM" id="SSF55785">
    <property type="entry name" value="PYP-like sensor domain (PAS domain)"/>
    <property type="match status" value="5"/>
</dbReference>
<dbReference type="CDD" id="cd00082">
    <property type="entry name" value="HisKA"/>
    <property type="match status" value="1"/>
</dbReference>
<dbReference type="InterPro" id="IPR035965">
    <property type="entry name" value="PAS-like_dom_sf"/>
</dbReference>
<feature type="domain" description="Histidine kinase" evidence="8">
    <location>
        <begin position="719"/>
        <end position="936"/>
    </location>
</feature>
<evidence type="ECO:0000256" key="1">
    <source>
        <dbReference type="ARBA" id="ARBA00000085"/>
    </source>
</evidence>
<reference evidence="11 12" key="1">
    <citation type="journal article" date="2022" name="Front. Microbiol.">
        <title>High genomic differentiation and limited gene flow indicate recent cryptic speciation within the genus Laspinema (cyanobacteria).</title>
        <authorList>
            <person name="Stanojkovic A."/>
            <person name="Skoupy S."/>
            <person name="Skaloud P."/>
            <person name="Dvorak P."/>
        </authorList>
    </citation>
    <scope>NUCLEOTIDE SEQUENCE [LARGE SCALE GENOMIC DNA]</scope>
    <source>
        <strain evidence="11 12">D3b</strain>
    </source>
</reference>
<protein>
    <recommendedName>
        <fullName evidence="2">histidine kinase</fullName>
        <ecNumber evidence="2">2.7.13.3</ecNumber>
    </recommendedName>
</protein>
<dbReference type="SUPFAM" id="SSF55874">
    <property type="entry name" value="ATPase domain of HSP90 chaperone/DNA topoisomerase II/histidine kinase"/>
    <property type="match status" value="1"/>
</dbReference>
<feature type="coiled-coil region" evidence="7">
    <location>
        <begin position="4"/>
        <end position="31"/>
    </location>
</feature>
<evidence type="ECO:0000259" key="8">
    <source>
        <dbReference type="PROSITE" id="PS50109"/>
    </source>
</evidence>
<feature type="domain" description="PAS" evidence="9">
    <location>
        <begin position="589"/>
        <end position="660"/>
    </location>
</feature>
<dbReference type="CDD" id="cd00130">
    <property type="entry name" value="PAS"/>
    <property type="match status" value="5"/>
</dbReference>
<dbReference type="EMBL" id="JAMXFA010000002">
    <property type="protein sequence ID" value="MCT7976526.1"/>
    <property type="molecule type" value="Genomic_DNA"/>
</dbReference>
<dbReference type="Pfam" id="PF02518">
    <property type="entry name" value="HATPase_c"/>
    <property type="match status" value="1"/>
</dbReference>
<dbReference type="Pfam" id="PF13188">
    <property type="entry name" value="PAS_8"/>
    <property type="match status" value="1"/>
</dbReference>
<dbReference type="Proteomes" id="UP001525961">
    <property type="component" value="Unassembled WGS sequence"/>
</dbReference>
<evidence type="ECO:0000256" key="5">
    <source>
        <dbReference type="ARBA" id="ARBA00022777"/>
    </source>
</evidence>
<organism evidence="11 12">
    <name type="scientific">Laspinema olomoucense D3b</name>
    <dbReference type="NCBI Taxonomy" id="2953688"/>
    <lineage>
        <taxon>Bacteria</taxon>
        <taxon>Bacillati</taxon>
        <taxon>Cyanobacteriota</taxon>
        <taxon>Cyanophyceae</taxon>
        <taxon>Oscillatoriophycideae</taxon>
        <taxon>Oscillatoriales</taxon>
        <taxon>Laspinemataceae</taxon>
        <taxon>Laspinema</taxon>
        <taxon>Laspinema olomoucense</taxon>
    </lineage>
</organism>
<dbReference type="Pfam" id="PF13426">
    <property type="entry name" value="PAS_9"/>
    <property type="match status" value="1"/>
</dbReference>
<evidence type="ECO:0000256" key="2">
    <source>
        <dbReference type="ARBA" id="ARBA00012438"/>
    </source>
</evidence>
<dbReference type="CDD" id="cd16922">
    <property type="entry name" value="HATPase_EvgS-ArcB-TorS-like"/>
    <property type="match status" value="1"/>
</dbReference>
<dbReference type="Gene3D" id="3.30.565.10">
    <property type="entry name" value="Histidine kinase-like ATPase, C-terminal domain"/>
    <property type="match status" value="1"/>
</dbReference>
<evidence type="ECO:0000259" key="10">
    <source>
        <dbReference type="PROSITE" id="PS50113"/>
    </source>
</evidence>
<proteinExistence type="predicted"/>
<evidence type="ECO:0000256" key="4">
    <source>
        <dbReference type="ARBA" id="ARBA00022679"/>
    </source>
</evidence>
<evidence type="ECO:0000256" key="3">
    <source>
        <dbReference type="ARBA" id="ARBA00022553"/>
    </source>
</evidence>
<gene>
    <name evidence="11" type="ORF">NG792_02150</name>
</gene>
<feature type="coiled-coil region" evidence="7">
    <location>
        <begin position="191"/>
        <end position="218"/>
    </location>
</feature>
<feature type="domain" description="PAC" evidence="10">
    <location>
        <begin position="411"/>
        <end position="463"/>
    </location>
</feature>
<feature type="domain" description="PAC" evidence="10">
    <location>
        <begin position="542"/>
        <end position="592"/>
    </location>
</feature>
<dbReference type="InterPro" id="IPR052162">
    <property type="entry name" value="Sensor_kinase/Photoreceptor"/>
</dbReference>
<sequence>MKGISDWDKSQAQLIAELQELRQEVHRLGGETLMPQESLASIPLSAHENRVRNILNLAPLPLMIHTQNGEIIQINKAWTDLTGYHHSDIPTIADWARQAHPDCSQEVQTAIAELYDLQEQIICTAEYTITTKTGQHRTWQFTCATLGTLADGRRVAISMATDITDRKQTEALLQQTNLELETRVAERTAQLRALTDRLQQELSERQQTEQLLQQQAQLLELAHDTILTRDLNGRITFWNRGAERMYAISKSEAIGQMYDQILASQFPQPRAEIEAELLSVGYWEGEITHTPPHGTPLIVASRWVLQYNEFQEPLQVLEINNNITRRQQAEADLRESEFRFRQLAENIREIFWSADLKRQELLYINPAYETMWGRSCETLYHNPYDWLDAIHPEDRPRVEQGMSQKYLNGEYDQEYRILRPDGSLRWIHSRAFPIRDQAGKLVKVAGLATDITDRKTAERALQASQARLAGLVEIAPDGIISVDAHQRITLFNQGAERIFGYDAAQVLGQPLDLLMPRDNECNHRFFVEYFSKTSGQTSSRGDRTEIIALRSDGTEFPAEASISKLEIDGEQIFTAILRDISDRKRTEAALSQLAAIVEDSEDAILSKTLEGIVVSWNASAQRLFGYSPAEAIGQSIFSLIVPPDRHQEETTLLQKIAEGESVQQFETVRMRKNDTPIHVALTISPVKDGQGKIIGISTITRDISDRHQIERMKNEFISIVSHEIRTPLTSIRGAIGLLASGIYQNKPDRVQRMLEIALTDSDRLVRLVNDILDLERLESGRLELVKNRCDAAKAIAQAVEGVQAIADKEGVRFSLPPVTATVWASPDALQQVLTNLLSNAIKFSPPQSIITLTVQPQWQGVLFAVRDSGRGIPPDKLEMIFNPFQQVDASDSRQKGGTGLGLTICQRIIHQHGGRLWVESTLGQGSTFYFTLPDPPS</sequence>
<keyword evidence="4" id="KW-0808">Transferase</keyword>
<dbReference type="Gene3D" id="3.30.450.20">
    <property type="entry name" value="PAS domain"/>
    <property type="match status" value="5"/>
</dbReference>
<dbReference type="InterPro" id="IPR036097">
    <property type="entry name" value="HisK_dim/P_sf"/>
</dbReference>
<dbReference type="InterPro" id="IPR005467">
    <property type="entry name" value="His_kinase_dom"/>
</dbReference>
<dbReference type="Gene3D" id="1.10.287.130">
    <property type="match status" value="1"/>
</dbReference>
<feature type="domain" description="PAS" evidence="9">
    <location>
        <begin position="336"/>
        <end position="410"/>
    </location>
</feature>
<dbReference type="InterPro" id="IPR003594">
    <property type="entry name" value="HATPase_dom"/>
</dbReference>
<dbReference type="PROSITE" id="PS50109">
    <property type="entry name" value="HIS_KIN"/>
    <property type="match status" value="1"/>
</dbReference>
<comment type="caution">
    <text evidence="11">The sequence shown here is derived from an EMBL/GenBank/DDBJ whole genome shotgun (WGS) entry which is preliminary data.</text>
</comment>
<keyword evidence="3" id="KW-0597">Phosphoprotein</keyword>
<dbReference type="InterPro" id="IPR001610">
    <property type="entry name" value="PAC"/>
</dbReference>
<accession>A0ABT2N1H4</accession>
<keyword evidence="12" id="KW-1185">Reference proteome</keyword>
<dbReference type="SMART" id="SM00086">
    <property type="entry name" value="PAC"/>
    <property type="match status" value="5"/>
</dbReference>
<feature type="domain" description="PAS" evidence="9">
    <location>
        <begin position="211"/>
        <end position="277"/>
    </location>
</feature>
<dbReference type="PANTHER" id="PTHR43304:SF1">
    <property type="entry name" value="PAC DOMAIN-CONTAINING PROTEIN"/>
    <property type="match status" value="1"/>
</dbReference>
<evidence type="ECO:0000313" key="12">
    <source>
        <dbReference type="Proteomes" id="UP001525961"/>
    </source>
</evidence>
<dbReference type="SUPFAM" id="SSF47384">
    <property type="entry name" value="Homodimeric domain of signal transducing histidine kinase"/>
    <property type="match status" value="1"/>
</dbReference>
<dbReference type="RefSeq" id="WP_261234343.1">
    <property type="nucleotide sequence ID" value="NZ_JAMXFA010000002.1"/>
</dbReference>
<dbReference type="Pfam" id="PF00989">
    <property type="entry name" value="PAS"/>
    <property type="match status" value="2"/>
</dbReference>
<keyword evidence="7" id="KW-0175">Coiled coil</keyword>
<evidence type="ECO:0000256" key="6">
    <source>
        <dbReference type="ARBA" id="ARBA00023012"/>
    </source>
</evidence>
<dbReference type="InterPro" id="IPR013655">
    <property type="entry name" value="PAS_fold_3"/>
</dbReference>
<comment type="catalytic activity">
    <reaction evidence="1">
        <text>ATP + protein L-histidine = ADP + protein N-phospho-L-histidine.</text>
        <dbReference type="EC" id="2.7.13.3"/>
    </reaction>
</comment>
<dbReference type="Pfam" id="PF08447">
    <property type="entry name" value="PAS_3"/>
    <property type="match status" value="1"/>
</dbReference>
<evidence type="ECO:0000313" key="11">
    <source>
        <dbReference type="EMBL" id="MCT7976526.1"/>
    </source>
</evidence>
<feature type="domain" description="PAS" evidence="9">
    <location>
        <begin position="47"/>
        <end position="118"/>
    </location>
</feature>
<name>A0ABT2N1H4_9CYAN</name>
<dbReference type="PANTHER" id="PTHR43304">
    <property type="entry name" value="PHYTOCHROME-LIKE PROTEIN CPH1"/>
    <property type="match status" value="1"/>
</dbReference>
<keyword evidence="5" id="KW-0418">Kinase</keyword>
<dbReference type="SMART" id="SM00388">
    <property type="entry name" value="HisKA"/>
    <property type="match status" value="1"/>
</dbReference>
<evidence type="ECO:0000259" key="9">
    <source>
        <dbReference type="PROSITE" id="PS50112"/>
    </source>
</evidence>
<evidence type="ECO:0000256" key="7">
    <source>
        <dbReference type="SAM" id="Coils"/>
    </source>
</evidence>
<dbReference type="SMART" id="SM00091">
    <property type="entry name" value="PAS"/>
    <property type="match status" value="5"/>
</dbReference>
<dbReference type="InterPro" id="IPR003661">
    <property type="entry name" value="HisK_dim/P_dom"/>
</dbReference>
<dbReference type="InterPro" id="IPR036890">
    <property type="entry name" value="HATPase_C_sf"/>
</dbReference>
<dbReference type="NCBIfam" id="TIGR00229">
    <property type="entry name" value="sensory_box"/>
    <property type="match status" value="5"/>
</dbReference>
<keyword evidence="6" id="KW-0902">Two-component regulatory system</keyword>
<dbReference type="PROSITE" id="PS50113">
    <property type="entry name" value="PAC"/>
    <property type="match status" value="3"/>
</dbReference>
<dbReference type="SMART" id="SM00387">
    <property type="entry name" value="HATPase_c"/>
    <property type="match status" value="1"/>
</dbReference>
<dbReference type="Pfam" id="PF00512">
    <property type="entry name" value="HisKA"/>
    <property type="match status" value="1"/>
</dbReference>
<dbReference type="PROSITE" id="PS50112">
    <property type="entry name" value="PAS"/>
    <property type="match status" value="5"/>
</dbReference>
<feature type="domain" description="PAC" evidence="10">
    <location>
        <begin position="663"/>
        <end position="715"/>
    </location>
</feature>
<dbReference type="InterPro" id="IPR004358">
    <property type="entry name" value="Sig_transdc_His_kin-like_C"/>
</dbReference>
<dbReference type="InterPro" id="IPR013767">
    <property type="entry name" value="PAS_fold"/>
</dbReference>